<dbReference type="InterPro" id="IPR036477">
    <property type="entry name" value="Formyl_transf_N_sf"/>
</dbReference>
<evidence type="ECO:0000313" key="4">
    <source>
        <dbReference type="Proteomes" id="UP001589818"/>
    </source>
</evidence>
<dbReference type="Pfam" id="PF02911">
    <property type="entry name" value="Formyl_trans_C"/>
    <property type="match status" value="1"/>
</dbReference>
<keyword evidence="3" id="KW-0808">Transferase</keyword>
<dbReference type="PANTHER" id="PTHR11138">
    <property type="entry name" value="METHIONYL-TRNA FORMYLTRANSFERASE"/>
    <property type="match status" value="1"/>
</dbReference>
<dbReference type="PANTHER" id="PTHR11138:SF5">
    <property type="entry name" value="METHIONYL-TRNA FORMYLTRANSFERASE, MITOCHONDRIAL"/>
    <property type="match status" value="1"/>
</dbReference>
<name>A0ABV6J9B1_9BACL</name>
<dbReference type="SUPFAM" id="SSF50486">
    <property type="entry name" value="FMT C-terminal domain-like"/>
    <property type="match status" value="1"/>
</dbReference>
<accession>A0ABV6J9B1</accession>
<proteinExistence type="predicted"/>
<dbReference type="EC" id="2.1.2.9" evidence="3"/>
<dbReference type="SUPFAM" id="SSF53328">
    <property type="entry name" value="Formyltransferase"/>
    <property type="match status" value="1"/>
</dbReference>
<dbReference type="InterPro" id="IPR002376">
    <property type="entry name" value="Formyl_transf_N"/>
</dbReference>
<gene>
    <name evidence="3" type="ORF">ACFFJ8_13445</name>
</gene>
<dbReference type="RefSeq" id="WP_204819468.1">
    <property type="nucleotide sequence ID" value="NZ_JANHOF010000003.1"/>
</dbReference>
<evidence type="ECO:0000259" key="2">
    <source>
        <dbReference type="Pfam" id="PF02911"/>
    </source>
</evidence>
<keyword evidence="4" id="KW-1185">Reference proteome</keyword>
<dbReference type="InterPro" id="IPR011034">
    <property type="entry name" value="Formyl_transferase-like_C_sf"/>
</dbReference>
<evidence type="ECO:0000313" key="3">
    <source>
        <dbReference type="EMBL" id="MFC0392372.1"/>
    </source>
</evidence>
<reference evidence="3 4" key="1">
    <citation type="submission" date="2024-09" db="EMBL/GenBank/DDBJ databases">
        <authorList>
            <person name="Sun Q."/>
            <person name="Mori K."/>
        </authorList>
    </citation>
    <scope>NUCLEOTIDE SEQUENCE [LARGE SCALE GENOMIC DNA]</scope>
    <source>
        <strain evidence="3 4">CCM 4839</strain>
    </source>
</reference>
<dbReference type="Pfam" id="PF00551">
    <property type="entry name" value="Formyl_trans_N"/>
    <property type="match status" value="1"/>
</dbReference>
<dbReference type="EMBL" id="JBHLVF010000017">
    <property type="protein sequence ID" value="MFC0392372.1"/>
    <property type="molecule type" value="Genomic_DNA"/>
</dbReference>
<dbReference type="Gene3D" id="3.40.50.12230">
    <property type="match status" value="1"/>
</dbReference>
<evidence type="ECO:0000259" key="1">
    <source>
        <dbReference type="Pfam" id="PF00551"/>
    </source>
</evidence>
<protein>
    <submittedName>
        <fullName evidence="3">Methionyl-tRNA formyltransferase</fullName>
        <ecNumber evidence="3">2.1.2.9</ecNumber>
    </submittedName>
</protein>
<feature type="domain" description="Formyl transferase C-terminal" evidence="2">
    <location>
        <begin position="210"/>
        <end position="293"/>
    </location>
</feature>
<dbReference type="GO" id="GO:0004479">
    <property type="term" value="F:methionyl-tRNA formyltransferase activity"/>
    <property type="evidence" value="ECO:0007669"/>
    <property type="project" value="UniProtKB-EC"/>
</dbReference>
<comment type="caution">
    <text evidence="3">The sequence shown here is derived from an EMBL/GenBank/DDBJ whole genome shotgun (WGS) entry which is preliminary data.</text>
</comment>
<organism evidence="3 4">
    <name type="scientific">Paenibacillus mendelii</name>
    <dbReference type="NCBI Taxonomy" id="206163"/>
    <lineage>
        <taxon>Bacteria</taxon>
        <taxon>Bacillati</taxon>
        <taxon>Bacillota</taxon>
        <taxon>Bacilli</taxon>
        <taxon>Bacillales</taxon>
        <taxon>Paenibacillaceae</taxon>
        <taxon>Paenibacillus</taxon>
    </lineage>
</organism>
<dbReference type="Proteomes" id="UP001589818">
    <property type="component" value="Unassembled WGS sequence"/>
</dbReference>
<sequence>MNYKVVIFGNKSTTMRYIEHIHRQLIPIDLIVTVDSAKYEHAISGFGNVVECAQSLGIPTMIVDDYSLRSPECMAFFSSNEFDLGISVGWQRLIPQAVLSRFQTGVFGFHGSPGHLPYGRGRSPLNWSIIKGHTRFLNNLFMYNEEADRGGIHSIKVFEINEFDTMESLHYKTVLVGLEQVAELIKDYRKHSIFLEPQRSNLSTWYPKRTPEDGKISLLSSTKEIYNLVRGVSRPFPGAFLHSADQKKLIIWEAVPFDAFIDTSKYLVGEVIAAFEAQFVMKTVDGSILVKKYDYPGVVKQHDLFS</sequence>
<dbReference type="InterPro" id="IPR005793">
    <property type="entry name" value="Formyl_trans_C"/>
</dbReference>
<feature type="domain" description="Formyl transferase N-terminal" evidence="1">
    <location>
        <begin position="48"/>
        <end position="173"/>
    </location>
</feature>